<proteinExistence type="predicted"/>
<gene>
    <name evidence="2" type="ORF">K457DRAFT_281204</name>
</gene>
<keyword evidence="1" id="KW-1133">Transmembrane helix</keyword>
<keyword evidence="1" id="KW-0472">Membrane</keyword>
<evidence type="ECO:0000313" key="3">
    <source>
        <dbReference type="Proteomes" id="UP000078512"/>
    </source>
</evidence>
<evidence type="ECO:0000313" key="2">
    <source>
        <dbReference type="EMBL" id="OAQ22761.1"/>
    </source>
</evidence>
<organism evidence="2 3">
    <name type="scientific">Linnemannia elongata AG-77</name>
    <dbReference type="NCBI Taxonomy" id="1314771"/>
    <lineage>
        <taxon>Eukaryota</taxon>
        <taxon>Fungi</taxon>
        <taxon>Fungi incertae sedis</taxon>
        <taxon>Mucoromycota</taxon>
        <taxon>Mortierellomycotina</taxon>
        <taxon>Mortierellomycetes</taxon>
        <taxon>Mortierellales</taxon>
        <taxon>Mortierellaceae</taxon>
        <taxon>Linnemannia</taxon>
    </lineage>
</organism>
<dbReference type="AlphaFoldDB" id="A0A197JE34"/>
<dbReference type="EMBL" id="KV442143">
    <property type="protein sequence ID" value="OAQ22761.1"/>
    <property type="molecule type" value="Genomic_DNA"/>
</dbReference>
<name>A0A197JE34_9FUNG</name>
<feature type="transmembrane region" description="Helical" evidence="1">
    <location>
        <begin position="118"/>
        <end position="140"/>
    </location>
</feature>
<dbReference type="Proteomes" id="UP000078512">
    <property type="component" value="Unassembled WGS sequence"/>
</dbReference>
<dbReference type="OrthoDB" id="422827at2759"/>
<keyword evidence="3" id="KW-1185">Reference proteome</keyword>
<accession>A0A197JE34</accession>
<protein>
    <submittedName>
        <fullName evidence="2">Uncharacterized protein</fullName>
    </submittedName>
</protein>
<evidence type="ECO:0000256" key="1">
    <source>
        <dbReference type="SAM" id="Phobius"/>
    </source>
</evidence>
<reference evidence="2 3" key="1">
    <citation type="submission" date="2016-05" db="EMBL/GenBank/DDBJ databases">
        <title>Genome sequencing reveals origins of a unique bacterial endosymbiosis in the earliest lineages of terrestrial Fungi.</title>
        <authorList>
            <consortium name="DOE Joint Genome Institute"/>
            <person name="Uehling J."/>
            <person name="Gryganskyi A."/>
            <person name="Hameed K."/>
            <person name="Tschaplinski T."/>
            <person name="Misztal P."/>
            <person name="Wu S."/>
            <person name="Desiro A."/>
            <person name="Vande Pol N."/>
            <person name="Du Z.-Y."/>
            <person name="Zienkiewicz A."/>
            <person name="Zienkiewicz K."/>
            <person name="Morin E."/>
            <person name="Tisserant E."/>
            <person name="Splivallo R."/>
            <person name="Hainaut M."/>
            <person name="Henrissat B."/>
            <person name="Ohm R."/>
            <person name="Kuo A."/>
            <person name="Yan J."/>
            <person name="Lipzen A."/>
            <person name="Nolan M."/>
            <person name="Labutti K."/>
            <person name="Barry K."/>
            <person name="Goldstein A."/>
            <person name="Labbe J."/>
            <person name="Schadt C."/>
            <person name="Tuskan G."/>
            <person name="Grigoriev I."/>
            <person name="Martin F."/>
            <person name="Vilgalys R."/>
            <person name="Bonito G."/>
        </authorList>
    </citation>
    <scope>NUCLEOTIDE SEQUENCE [LARGE SCALE GENOMIC DNA]</scope>
    <source>
        <strain evidence="2 3">AG-77</strain>
    </source>
</reference>
<keyword evidence="1" id="KW-0812">Transmembrane</keyword>
<sequence length="146" mass="16354">MPSTTPSTLTLPQPSTTHLKPRILMPLPQLPRCIKPLPTMKSTAAISFIAHRPSAGVRTALPKSQREPFKLAQDIHTTPPSPPFPTTLYIFFTSFCSCTYTPQTLLSQPKQSNKTSKLLFSSVYHLSFVLFFPTAFRSIYFNYSST</sequence>